<keyword evidence="2" id="KW-0812">Transmembrane</keyword>
<dbReference type="EMBL" id="JENY01000003">
    <property type="protein sequence ID" value="EXL10018.1"/>
    <property type="molecule type" value="Genomic_DNA"/>
</dbReference>
<dbReference type="HOGENOM" id="CLU_431284_0_0_5"/>
<gene>
    <name evidence="4" type="ORF">BG36_14415</name>
</gene>
<keyword evidence="2" id="KW-0472">Membrane</keyword>
<proteinExistence type="predicted"/>
<feature type="transmembrane region" description="Helical" evidence="2">
    <location>
        <begin position="316"/>
        <end position="336"/>
    </location>
</feature>
<evidence type="ECO:0000313" key="5">
    <source>
        <dbReference type="Proteomes" id="UP000019849"/>
    </source>
</evidence>
<dbReference type="Proteomes" id="UP000019849">
    <property type="component" value="Unassembled WGS sequence"/>
</dbReference>
<feature type="transmembrane region" description="Helical" evidence="2">
    <location>
        <begin position="282"/>
        <end position="304"/>
    </location>
</feature>
<dbReference type="PATRIC" id="fig|69279.3.peg.735"/>
<accession>A0A011UVY6</accession>
<dbReference type="Pfam" id="PF20155">
    <property type="entry name" value="TMP_3"/>
    <property type="match status" value="1"/>
</dbReference>
<feature type="domain" description="Tape measure protein N-terminal" evidence="3">
    <location>
        <begin position="51"/>
        <end position="240"/>
    </location>
</feature>
<organism evidence="4 5">
    <name type="scientific">Aquamicrobium defluvii</name>
    <dbReference type="NCBI Taxonomy" id="69279"/>
    <lineage>
        <taxon>Bacteria</taxon>
        <taxon>Pseudomonadati</taxon>
        <taxon>Pseudomonadota</taxon>
        <taxon>Alphaproteobacteria</taxon>
        <taxon>Hyphomicrobiales</taxon>
        <taxon>Phyllobacteriaceae</taxon>
        <taxon>Aquamicrobium</taxon>
    </lineage>
</organism>
<evidence type="ECO:0000313" key="4">
    <source>
        <dbReference type="EMBL" id="EXL10018.1"/>
    </source>
</evidence>
<dbReference type="STRING" id="69279.BG36_14415"/>
<dbReference type="InterPro" id="IPR013491">
    <property type="entry name" value="Tape_meas_N"/>
</dbReference>
<dbReference type="eggNOG" id="COG3941">
    <property type="taxonomic scope" value="Bacteria"/>
</dbReference>
<comment type="caution">
    <text evidence="4">The sequence shown here is derived from an EMBL/GenBank/DDBJ whole genome shotgun (WGS) entry which is preliminary data.</text>
</comment>
<keyword evidence="2" id="KW-1133">Transmembrane helix</keyword>
<evidence type="ECO:0000256" key="2">
    <source>
        <dbReference type="SAM" id="Phobius"/>
    </source>
</evidence>
<evidence type="ECO:0000259" key="3">
    <source>
        <dbReference type="Pfam" id="PF20155"/>
    </source>
</evidence>
<evidence type="ECO:0000256" key="1">
    <source>
        <dbReference type="SAM" id="Coils"/>
    </source>
</evidence>
<feature type="coiled-coil region" evidence="1">
    <location>
        <begin position="421"/>
        <end position="448"/>
    </location>
</feature>
<name>A0A011UVY6_9HYPH</name>
<reference evidence="4 5" key="1">
    <citation type="submission" date="2014-02" db="EMBL/GenBank/DDBJ databases">
        <title>Aquamicrobium defluvii Genome sequencing.</title>
        <authorList>
            <person name="Wang X."/>
        </authorList>
    </citation>
    <scope>NUCLEOTIDE SEQUENCE [LARGE SCALE GENOMIC DNA]</scope>
    <source>
        <strain evidence="4 5">W13Z1</strain>
    </source>
</reference>
<keyword evidence="1" id="KW-0175">Coiled coil</keyword>
<sequence length="634" mass="66695">MAKAQGVTNKQFNAIERRARQMNKNLDGIFASTFKGLTAPLAGIGAALGVREIVQLADTWTELKSRVDLAAGSMENGEVVMGRLSEMARRTYSGLEQTAESWLSNATALKELGYSTEQQLDLVETLNNALVISAAKGQRAESVMNAWSKAMALGKLSGDNLNTVIQSGGRLAEALAASMGVSTNQLRKLGQEGKITTKEMYGVTSQLKKLREEADGMAATVGDAMQLLRDAMLQYVGGADQASQMSARLAESIILVADNFGTVADTALQLAAIIAGALTGRAIAGLIGTLPSVVGGVSALVTALRAGTLTAAGFSAALGPVGLALGAASVALALYVTHQSSAERTAEKLQTAIETNATALEVAKDASGKYTQALRDQIAMQVEAARTAYDMADAAFTSAARTASAFAAMTGLRLAPLDYNMNVKDKEAADALALLDKLEAQLKRIDEAGVSKPGKITPPGETGKGTKERADEYERLAQRIADSTAALVAETEVQRQLNPLVDDYGYAVAKARSEQDLLNAALKAGKEITPDLRKDIADLAEQYALASVEAAKLGKSQDEIRRKAEEMQEFQKDLTRGIVDGFVQGKKAADIFAEALTKIGNKLLDMAFNGLFDVKGGGGAMLGSTFTLNLRSAN</sequence>
<dbReference type="AlphaFoldDB" id="A0A011UVY6"/>
<protein>
    <recommendedName>
        <fullName evidence="3">Tape measure protein N-terminal domain-containing protein</fullName>
    </recommendedName>
</protein>
<dbReference type="NCBIfam" id="TIGR02675">
    <property type="entry name" value="tape_meas_nterm"/>
    <property type="match status" value="1"/>
</dbReference>